<reference evidence="2 3" key="1">
    <citation type="submission" date="2018-08" db="EMBL/GenBank/DDBJ databases">
        <title>Sequencing the genomes of 1000 actinobacteria strains.</title>
        <authorList>
            <person name="Klenk H.-P."/>
        </authorList>
    </citation>
    <scope>NUCLEOTIDE SEQUENCE [LARGE SCALE GENOMIC DNA]</scope>
    <source>
        <strain evidence="2 3">DSM 22891</strain>
    </source>
</reference>
<keyword evidence="3" id="KW-1185">Reference proteome</keyword>
<name>A0A3D9V0D3_THECX</name>
<evidence type="ECO:0000313" key="3">
    <source>
        <dbReference type="Proteomes" id="UP000256485"/>
    </source>
</evidence>
<sequence>MIVTLAVVTLAMVAVFDRHAPARPRPRHDHSVPSPSFPSQRPPADEEFRPLSGKSVGQSDQPG</sequence>
<accession>A0A3D9V0D3</accession>
<organism evidence="2 3">
    <name type="scientific">Thermasporomyces composti</name>
    <dbReference type="NCBI Taxonomy" id="696763"/>
    <lineage>
        <taxon>Bacteria</taxon>
        <taxon>Bacillati</taxon>
        <taxon>Actinomycetota</taxon>
        <taxon>Actinomycetes</taxon>
        <taxon>Propionibacteriales</taxon>
        <taxon>Nocardioidaceae</taxon>
        <taxon>Thermasporomyces</taxon>
    </lineage>
</organism>
<evidence type="ECO:0000313" key="2">
    <source>
        <dbReference type="EMBL" id="REF35218.1"/>
    </source>
</evidence>
<protein>
    <submittedName>
        <fullName evidence="2">Uncharacterized protein</fullName>
    </submittedName>
</protein>
<comment type="caution">
    <text evidence="2">The sequence shown here is derived from an EMBL/GenBank/DDBJ whole genome shotgun (WGS) entry which is preliminary data.</text>
</comment>
<dbReference type="EMBL" id="QTUC01000001">
    <property type="protein sequence ID" value="REF35218.1"/>
    <property type="molecule type" value="Genomic_DNA"/>
</dbReference>
<dbReference type="Proteomes" id="UP000256485">
    <property type="component" value="Unassembled WGS sequence"/>
</dbReference>
<feature type="region of interest" description="Disordered" evidence="1">
    <location>
        <begin position="18"/>
        <end position="63"/>
    </location>
</feature>
<gene>
    <name evidence="2" type="ORF">DFJ64_0590</name>
</gene>
<evidence type="ECO:0000256" key="1">
    <source>
        <dbReference type="SAM" id="MobiDB-lite"/>
    </source>
</evidence>
<proteinExistence type="predicted"/>
<dbReference type="AlphaFoldDB" id="A0A3D9V0D3"/>